<dbReference type="EMBL" id="AJWZ01007730">
    <property type="protein sequence ID" value="EKC56095.1"/>
    <property type="molecule type" value="Genomic_DNA"/>
</dbReference>
<reference evidence="1" key="1">
    <citation type="journal article" date="2013" name="Environ. Microbiol.">
        <title>Microbiota from the distal guts of lean and obese adolescents exhibit partial functional redundancy besides clear differences in community structure.</title>
        <authorList>
            <person name="Ferrer M."/>
            <person name="Ruiz A."/>
            <person name="Lanza F."/>
            <person name="Haange S.B."/>
            <person name="Oberbach A."/>
            <person name="Till H."/>
            <person name="Bargiela R."/>
            <person name="Campoy C."/>
            <person name="Segura M.T."/>
            <person name="Richter M."/>
            <person name="von Bergen M."/>
            <person name="Seifert J."/>
            <person name="Suarez A."/>
        </authorList>
    </citation>
    <scope>NUCLEOTIDE SEQUENCE</scope>
</reference>
<organism evidence="1">
    <name type="scientific">human gut metagenome</name>
    <dbReference type="NCBI Taxonomy" id="408170"/>
    <lineage>
        <taxon>unclassified sequences</taxon>
        <taxon>metagenomes</taxon>
        <taxon>organismal metagenomes</taxon>
    </lineage>
</organism>
<proteinExistence type="predicted"/>
<sequence length="173" mass="19971">INEKVVGFLTFNRERLMNFDSNADDLAFATPRSWEMVSNILNYVDSDVDKMYSLIAGVIGSGPAIEFRTWSRVYKDLPDIEEIFDGKQPKVPTRTDAMYALCASMTAYAREYRDDMKRIANSIIYAQQMTPDFSTVLLKDYMYIEKDYRKKLLNIPEFSAWLNSKGKLLNGNI</sequence>
<comment type="caution">
    <text evidence="1">The sequence shown here is derived from an EMBL/GenBank/DDBJ whole genome shotgun (WGS) entry which is preliminary data.</text>
</comment>
<gene>
    <name evidence="1" type="ORF">OBE_11239</name>
</gene>
<name>K1SQK7_9ZZZZ</name>
<accession>K1SQK7</accession>
<protein>
    <submittedName>
        <fullName evidence="1">ATPase associated with various cellular activities AAA_3</fullName>
    </submittedName>
</protein>
<dbReference type="AlphaFoldDB" id="K1SQK7"/>
<evidence type="ECO:0000313" key="1">
    <source>
        <dbReference type="EMBL" id="EKC56095.1"/>
    </source>
</evidence>
<feature type="non-terminal residue" evidence="1">
    <location>
        <position position="1"/>
    </location>
</feature>